<dbReference type="Proteomes" id="UP000241167">
    <property type="component" value="Unassembled WGS sequence"/>
</dbReference>
<organism evidence="13 14">
    <name type="scientific">Allosphingosinicella deserti</name>
    <dbReference type="NCBI Taxonomy" id="2116704"/>
    <lineage>
        <taxon>Bacteria</taxon>
        <taxon>Pseudomonadati</taxon>
        <taxon>Pseudomonadota</taxon>
        <taxon>Alphaproteobacteria</taxon>
        <taxon>Sphingomonadales</taxon>
        <taxon>Sphingomonadaceae</taxon>
        <taxon>Allosphingosinicella</taxon>
    </lineage>
</organism>
<dbReference type="InterPro" id="IPR012910">
    <property type="entry name" value="Plug_dom"/>
</dbReference>
<feature type="domain" description="TonB-dependent receptor-like beta-barrel" evidence="11">
    <location>
        <begin position="347"/>
        <end position="686"/>
    </location>
</feature>
<keyword evidence="5 9" id="KW-0798">TonB box</keyword>
<evidence type="ECO:0000259" key="12">
    <source>
        <dbReference type="Pfam" id="PF07715"/>
    </source>
</evidence>
<feature type="domain" description="TonB-dependent receptor plug" evidence="12">
    <location>
        <begin position="64"/>
        <end position="162"/>
    </location>
</feature>
<dbReference type="InterPro" id="IPR039426">
    <property type="entry name" value="TonB-dep_rcpt-like"/>
</dbReference>
<keyword evidence="6 8" id="KW-0472">Membrane</keyword>
<comment type="caution">
    <text evidence="13">The sequence shown here is derived from an EMBL/GenBank/DDBJ whole genome shotgun (WGS) entry which is preliminary data.</text>
</comment>
<comment type="subcellular location">
    <subcellularLocation>
        <location evidence="1 8">Cell outer membrane</location>
        <topology evidence="1 8">Multi-pass membrane protein</topology>
    </subcellularLocation>
</comment>
<accession>A0A2P7QEE8</accession>
<dbReference type="Gene3D" id="2.170.130.10">
    <property type="entry name" value="TonB-dependent receptor, plug domain"/>
    <property type="match status" value="1"/>
</dbReference>
<dbReference type="GO" id="GO:0044718">
    <property type="term" value="P:siderophore transmembrane transport"/>
    <property type="evidence" value="ECO:0007669"/>
    <property type="project" value="TreeGrafter"/>
</dbReference>
<evidence type="ECO:0000313" key="13">
    <source>
        <dbReference type="EMBL" id="PSJ36341.1"/>
    </source>
</evidence>
<dbReference type="InterPro" id="IPR037066">
    <property type="entry name" value="Plug_dom_sf"/>
</dbReference>
<evidence type="ECO:0000256" key="2">
    <source>
        <dbReference type="ARBA" id="ARBA00022448"/>
    </source>
</evidence>
<keyword evidence="2 8" id="KW-0813">Transport</keyword>
<evidence type="ECO:0000256" key="1">
    <source>
        <dbReference type="ARBA" id="ARBA00004571"/>
    </source>
</evidence>
<feature type="signal peptide" evidence="10">
    <location>
        <begin position="1"/>
        <end position="21"/>
    </location>
</feature>
<evidence type="ECO:0000256" key="4">
    <source>
        <dbReference type="ARBA" id="ARBA00022692"/>
    </source>
</evidence>
<evidence type="ECO:0000256" key="10">
    <source>
        <dbReference type="SAM" id="SignalP"/>
    </source>
</evidence>
<dbReference type="Pfam" id="PF00593">
    <property type="entry name" value="TonB_dep_Rec_b-barrel"/>
    <property type="match status" value="1"/>
</dbReference>
<reference evidence="13 14" key="1">
    <citation type="submission" date="2018-03" db="EMBL/GenBank/DDBJ databases">
        <title>The draft genome of Sphingosinicella sp. GL-C-18.</title>
        <authorList>
            <person name="Liu L."/>
            <person name="Li L."/>
            <person name="Liang L."/>
            <person name="Zhang X."/>
            <person name="Wang T."/>
        </authorList>
    </citation>
    <scope>NUCLEOTIDE SEQUENCE [LARGE SCALE GENOMIC DNA]</scope>
    <source>
        <strain evidence="13 14">GL-C-18</strain>
    </source>
</reference>
<dbReference type="InterPro" id="IPR000531">
    <property type="entry name" value="Beta-barrel_TonB"/>
</dbReference>
<evidence type="ECO:0000256" key="9">
    <source>
        <dbReference type="RuleBase" id="RU003357"/>
    </source>
</evidence>
<evidence type="ECO:0000256" key="7">
    <source>
        <dbReference type="ARBA" id="ARBA00023237"/>
    </source>
</evidence>
<keyword evidence="14" id="KW-1185">Reference proteome</keyword>
<gene>
    <name evidence="13" type="ORF">C7I55_26855</name>
</gene>
<dbReference type="GO" id="GO:0015344">
    <property type="term" value="F:siderophore uptake transmembrane transporter activity"/>
    <property type="evidence" value="ECO:0007669"/>
    <property type="project" value="TreeGrafter"/>
</dbReference>
<evidence type="ECO:0000256" key="3">
    <source>
        <dbReference type="ARBA" id="ARBA00022452"/>
    </source>
</evidence>
<evidence type="ECO:0000256" key="8">
    <source>
        <dbReference type="PROSITE-ProRule" id="PRU01360"/>
    </source>
</evidence>
<comment type="similarity">
    <text evidence="8 9">Belongs to the TonB-dependent receptor family.</text>
</comment>
<evidence type="ECO:0000256" key="5">
    <source>
        <dbReference type="ARBA" id="ARBA00023077"/>
    </source>
</evidence>
<dbReference type="Gene3D" id="2.40.170.20">
    <property type="entry name" value="TonB-dependent receptor, beta-barrel domain"/>
    <property type="match status" value="1"/>
</dbReference>
<keyword evidence="3 8" id="KW-1134">Transmembrane beta strand</keyword>
<evidence type="ECO:0000256" key="6">
    <source>
        <dbReference type="ARBA" id="ARBA00023136"/>
    </source>
</evidence>
<evidence type="ECO:0000259" key="11">
    <source>
        <dbReference type="Pfam" id="PF00593"/>
    </source>
</evidence>
<dbReference type="InterPro" id="IPR036942">
    <property type="entry name" value="Beta-barrel_TonB_sf"/>
</dbReference>
<dbReference type="RefSeq" id="WP_106516140.1">
    <property type="nucleotide sequence ID" value="NZ_PXYI01000015.1"/>
</dbReference>
<dbReference type="PROSITE" id="PS52016">
    <property type="entry name" value="TONB_DEPENDENT_REC_3"/>
    <property type="match status" value="1"/>
</dbReference>
<dbReference type="OrthoDB" id="9795928at2"/>
<keyword evidence="13" id="KW-0675">Receptor</keyword>
<dbReference type="PANTHER" id="PTHR30069:SF40">
    <property type="entry name" value="TONB-DEPENDENT RECEPTOR NMB0964-RELATED"/>
    <property type="match status" value="1"/>
</dbReference>
<dbReference type="Pfam" id="PF07715">
    <property type="entry name" value="Plug"/>
    <property type="match status" value="1"/>
</dbReference>
<proteinExistence type="inferred from homology"/>
<sequence>MLRLTLLAGTAAALVSQPAFAQTSNLAPAADAAQAAPGSEQHEESQEIIVTGNYVRELSLLSGASVLTGTELLRDVRPQLGDTLARQAGVSSTSFSPGASRPVLRGFQGERIRVLTDGIGSIDVSNTSADHAVTIDPLTAERIEVLHGPAVLLFGSQAIGGAVNVLDRRIPRALPENGAHVDVIGAYGSAADERSIGAGADVAVGEGLVLHLDGTWRKTDDLRAGGYVLSPAIRAEQLEIAAEEAEEGHLDEAAEATENANRRGRIPNSGTEQKTLAGGFALIRDGGSLGVSVSWFDSDYGVPTAPGAGHHHHEGEEGGEEAEEAEHGEEAVTIGLEQVRADLRAQVNVGGSFLDQIRVRLGAADYKHTEFEGDEVGTVFNTQGMEGRFELVQADRNGWRGASGAQFFQRDFEAIGAEAFVPANETSQFGLFTLQEFKLGGIELEAAGRYEHTKVRSNVVDVDRSFDAFSAAFGAAYAPSEAFRFGVNLSRAERAPAAEELLSNGPHVATQAFEIGDPTLAKEKSWGLEAYVRAQAGPLRLRASVYANWFDDYIFQTATGEEQDELPVFQYFQRDARYFGFEAEASADLFKAGDFTIRADAVADYVRATVDAGGPVPRIPPLRLLGGLEAGSDTLTARAEVEWVDDQDRVAELETPTDGFTLVNASLAWRPWSARETTLILSANNIFDVDARRHASFTKEFVPLAGRDIRVSARVSF</sequence>
<dbReference type="AlphaFoldDB" id="A0A2P7QEE8"/>
<dbReference type="GO" id="GO:0009279">
    <property type="term" value="C:cell outer membrane"/>
    <property type="evidence" value="ECO:0007669"/>
    <property type="project" value="UniProtKB-SubCell"/>
</dbReference>
<keyword evidence="7 8" id="KW-0998">Cell outer membrane</keyword>
<feature type="chain" id="PRO_5015154648" evidence="10">
    <location>
        <begin position="22"/>
        <end position="717"/>
    </location>
</feature>
<keyword evidence="10" id="KW-0732">Signal</keyword>
<protein>
    <submittedName>
        <fullName evidence="13">TonB-dependent receptor</fullName>
    </submittedName>
</protein>
<dbReference type="SUPFAM" id="SSF56935">
    <property type="entry name" value="Porins"/>
    <property type="match status" value="1"/>
</dbReference>
<dbReference type="EMBL" id="PXYI01000015">
    <property type="protein sequence ID" value="PSJ36341.1"/>
    <property type="molecule type" value="Genomic_DNA"/>
</dbReference>
<evidence type="ECO:0000313" key="14">
    <source>
        <dbReference type="Proteomes" id="UP000241167"/>
    </source>
</evidence>
<dbReference type="PANTHER" id="PTHR30069">
    <property type="entry name" value="TONB-DEPENDENT OUTER MEMBRANE RECEPTOR"/>
    <property type="match status" value="1"/>
</dbReference>
<keyword evidence="4 8" id="KW-0812">Transmembrane</keyword>
<name>A0A2P7QEE8_9SPHN</name>